<feature type="transmembrane region" description="Helical" evidence="8">
    <location>
        <begin position="256"/>
        <end position="276"/>
    </location>
</feature>
<dbReference type="InterPro" id="IPR020846">
    <property type="entry name" value="MFS_dom"/>
</dbReference>
<dbReference type="EMBL" id="NSKE01000002">
    <property type="protein sequence ID" value="PAU95330.1"/>
    <property type="molecule type" value="Genomic_DNA"/>
</dbReference>
<evidence type="ECO:0000256" key="6">
    <source>
        <dbReference type="ARBA" id="ARBA00022989"/>
    </source>
</evidence>
<evidence type="ECO:0000256" key="7">
    <source>
        <dbReference type="ARBA" id="ARBA00023136"/>
    </source>
</evidence>
<feature type="transmembrane region" description="Helical" evidence="8">
    <location>
        <begin position="109"/>
        <end position="133"/>
    </location>
</feature>
<dbReference type="Proteomes" id="UP000218831">
    <property type="component" value="Unassembled WGS sequence"/>
</dbReference>
<evidence type="ECO:0000256" key="1">
    <source>
        <dbReference type="ARBA" id="ARBA00004651"/>
    </source>
</evidence>
<dbReference type="PANTHER" id="PTHR43271:SF1">
    <property type="entry name" value="INNER MEMBRANE TRANSPORT PROTEIN YNFM"/>
    <property type="match status" value="1"/>
</dbReference>
<dbReference type="OrthoDB" id="63984at2"/>
<keyword evidence="6 8" id="KW-1133">Transmembrane helix</keyword>
<feature type="transmembrane region" description="Helical" evidence="8">
    <location>
        <begin position="58"/>
        <end position="78"/>
    </location>
</feature>
<keyword evidence="4" id="KW-1003">Cell membrane</keyword>
<evidence type="ECO:0000313" key="10">
    <source>
        <dbReference type="EMBL" id="PAU95330.1"/>
    </source>
</evidence>
<protein>
    <submittedName>
        <fullName evidence="10">MFS transporter</fullName>
    </submittedName>
</protein>
<name>A0A2A2GDR8_9BACT</name>
<dbReference type="GO" id="GO:0022857">
    <property type="term" value="F:transmembrane transporter activity"/>
    <property type="evidence" value="ECO:0007669"/>
    <property type="project" value="InterPro"/>
</dbReference>
<keyword evidence="3" id="KW-0813">Transport</keyword>
<comment type="caution">
    <text evidence="10">The sequence shown here is derived from an EMBL/GenBank/DDBJ whole genome shotgun (WGS) entry which is preliminary data.</text>
</comment>
<keyword evidence="5 8" id="KW-0812">Transmembrane</keyword>
<evidence type="ECO:0000256" key="2">
    <source>
        <dbReference type="ARBA" id="ARBA00008335"/>
    </source>
</evidence>
<feature type="transmembrane region" description="Helical" evidence="8">
    <location>
        <begin position="140"/>
        <end position="159"/>
    </location>
</feature>
<evidence type="ECO:0000259" key="9">
    <source>
        <dbReference type="PROSITE" id="PS50850"/>
    </source>
</evidence>
<feature type="transmembrane region" description="Helical" evidence="8">
    <location>
        <begin position="171"/>
        <end position="194"/>
    </location>
</feature>
<dbReference type="SUPFAM" id="SSF103473">
    <property type="entry name" value="MFS general substrate transporter"/>
    <property type="match status" value="1"/>
</dbReference>
<feature type="transmembrane region" description="Helical" evidence="8">
    <location>
        <begin position="222"/>
        <end position="244"/>
    </location>
</feature>
<feature type="transmembrane region" description="Helical" evidence="8">
    <location>
        <begin position="283"/>
        <end position="303"/>
    </location>
</feature>
<dbReference type="GO" id="GO:0005886">
    <property type="term" value="C:plasma membrane"/>
    <property type="evidence" value="ECO:0007669"/>
    <property type="project" value="UniProtKB-SubCell"/>
</dbReference>
<organism evidence="10 11">
    <name type="scientific">Fodinibius salipaludis</name>
    <dbReference type="NCBI Taxonomy" id="2032627"/>
    <lineage>
        <taxon>Bacteria</taxon>
        <taxon>Pseudomonadati</taxon>
        <taxon>Balneolota</taxon>
        <taxon>Balneolia</taxon>
        <taxon>Balneolales</taxon>
        <taxon>Balneolaceae</taxon>
        <taxon>Fodinibius</taxon>
    </lineage>
</organism>
<feature type="transmembrane region" description="Helical" evidence="8">
    <location>
        <begin position="85"/>
        <end position="103"/>
    </location>
</feature>
<keyword evidence="7 8" id="KW-0472">Membrane</keyword>
<dbReference type="AlphaFoldDB" id="A0A2A2GDR8"/>
<proteinExistence type="inferred from homology"/>
<reference evidence="10 11" key="1">
    <citation type="submission" date="2017-08" db="EMBL/GenBank/DDBJ databases">
        <title>Aliifodinibius alkalisoli sp. nov., isolated from saline alkaline soil.</title>
        <authorList>
            <person name="Liu D."/>
            <person name="Zhang G."/>
        </authorList>
    </citation>
    <scope>NUCLEOTIDE SEQUENCE [LARGE SCALE GENOMIC DNA]</scope>
    <source>
        <strain evidence="10 11">WN023</strain>
    </source>
</reference>
<evidence type="ECO:0000256" key="8">
    <source>
        <dbReference type="SAM" id="Phobius"/>
    </source>
</evidence>
<evidence type="ECO:0000256" key="4">
    <source>
        <dbReference type="ARBA" id="ARBA00022475"/>
    </source>
</evidence>
<accession>A0A2A2GDR8</accession>
<feature type="transmembrane region" description="Helical" evidence="8">
    <location>
        <begin position="376"/>
        <end position="394"/>
    </location>
</feature>
<dbReference type="Gene3D" id="1.20.1250.20">
    <property type="entry name" value="MFS general substrate transporter like domains"/>
    <property type="match status" value="1"/>
</dbReference>
<keyword evidence="11" id="KW-1185">Reference proteome</keyword>
<evidence type="ECO:0000256" key="3">
    <source>
        <dbReference type="ARBA" id="ARBA00022448"/>
    </source>
</evidence>
<dbReference type="Pfam" id="PF07690">
    <property type="entry name" value="MFS_1"/>
    <property type="match status" value="1"/>
</dbReference>
<dbReference type="PROSITE" id="PS50850">
    <property type="entry name" value="MFS"/>
    <property type="match status" value="1"/>
</dbReference>
<feature type="domain" description="Major facilitator superfamily (MFS) profile" evidence="9">
    <location>
        <begin position="16"/>
        <end position="399"/>
    </location>
</feature>
<dbReference type="CDD" id="cd17324">
    <property type="entry name" value="MFS_NepI_like"/>
    <property type="match status" value="1"/>
</dbReference>
<gene>
    <name evidence="10" type="ORF">CK503_03810</name>
</gene>
<comment type="similarity">
    <text evidence="2">Belongs to the major facilitator superfamily.</text>
</comment>
<dbReference type="PANTHER" id="PTHR43271">
    <property type="entry name" value="BLL2771 PROTEIN"/>
    <property type="match status" value="1"/>
</dbReference>
<feature type="transmembrane region" description="Helical" evidence="8">
    <location>
        <begin position="20"/>
        <end position="38"/>
    </location>
</feature>
<dbReference type="InterPro" id="IPR011701">
    <property type="entry name" value="MFS"/>
</dbReference>
<evidence type="ECO:0000256" key="5">
    <source>
        <dbReference type="ARBA" id="ARBA00022692"/>
    </source>
</evidence>
<dbReference type="InterPro" id="IPR036259">
    <property type="entry name" value="MFS_trans_sf"/>
</dbReference>
<evidence type="ECO:0000313" key="11">
    <source>
        <dbReference type="Proteomes" id="UP000218831"/>
    </source>
</evidence>
<comment type="subcellular location">
    <subcellularLocation>
        <location evidence="1">Cell membrane</location>
        <topology evidence="1">Multi-pass membrane protein</topology>
    </subcellularLocation>
</comment>
<sequence>MTNQIAPNKAQQGTQHYRRIQWGIILTGVSIFAQLYFFQPLLPALGRAFSVSPAISSLAISGGTAGMAAGLFAFAFWADRWPRKKLMSACMFGTALFTIVSAGSPNFAALVIVNFIKGMTIAGISAVALAYLAEEVDSNALGFIISIYLSGNIVGGMSGRVGVGFLNGWLGWRYTTFIVGIIGIVLAVAFLWTLPKSEYFQSQKIQVGYKFRQMQLFLRRPILLAMFLIVALLMGVFVSTYNYLNFRLEGPPFSMPHYIIALVYVMYIAGIGGSMAAGRWSDLYTPATTLKALIMTVIVGLLMLLSTNIWVFVAGLGVLTFGFFGAHTTASRIVSVSVRSGKSTATSLYWLFYYVGSSIIGTVSGVFLSAWSWNGFIIGLLILGLFCLLILVIVHKRYS</sequence>
<feature type="transmembrane region" description="Helical" evidence="8">
    <location>
        <begin position="348"/>
        <end position="370"/>
    </location>
</feature>